<reference evidence="4" key="1">
    <citation type="submission" date="2019-08" db="EMBL/GenBank/DDBJ databases">
        <authorList>
            <person name="Kucharzyk K."/>
            <person name="Murdoch R.W."/>
            <person name="Higgins S."/>
            <person name="Loffler F."/>
        </authorList>
    </citation>
    <scope>NUCLEOTIDE SEQUENCE</scope>
</reference>
<feature type="domain" description="Restriction endonuclease type IV Mrr" evidence="3">
    <location>
        <begin position="2"/>
        <end position="110"/>
    </location>
</feature>
<dbReference type="EMBL" id="VSSQ01000058">
    <property type="protein sequence ID" value="MPL71312.1"/>
    <property type="molecule type" value="Genomic_DNA"/>
</dbReference>
<feature type="compositionally biased region" description="Low complexity" evidence="1">
    <location>
        <begin position="153"/>
        <end position="182"/>
    </location>
</feature>
<feature type="transmembrane region" description="Helical" evidence="2">
    <location>
        <begin position="254"/>
        <end position="277"/>
    </location>
</feature>
<dbReference type="InterPro" id="IPR007560">
    <property type="entry name" value="Restrct_endonuc_IV_Mrr"/>
</dbReference>
<dbReference type="InterPro" id="IPR011856">
    <property type="entry name" value="tRNA_endonuc-like_dom_sf"/>
</dbReference>
<feature type="compositionally biased region" description="Low complexity" evidence="1">
    <location>
        <begin position="202"/>
        <end position="221"/>
    </location>
</feature>
<protein>
    <recommendedName>
        <fullName evidence="3">Restriction endonuclease type IV Mrr domain-containing protein</fullName>
    </recommendedName>
</protein>
<feature type="transmembrane region" description="Helical" evidence="2">
    <location>
        <begin position="308"/>
        <end position="329"/>
    </location>
</feature>
<keyword evidence="2" id="KW-0812">Transmembrane</keyword>
<feature type="region of interest" description="Disordered" evidence="1">
    <location>
        <begin position="122"/>
        <end position="182"/>
    </location>
</feature>
<evidence type="ECO:0000256" key="2">
    <source>
        <dbReference type="SAM" id="Phobius"/>
    </source>
</evidence>
<evidence type="ECO:0000313" key="4">
    <source>
        <dbReference type="EMBL" id="MPL71312.1"/>
    </source>
</evidence>
<dbReference type="GO" id="GO:0003677">
    <property type="term" value="F:DNA binding"/>
    <property type="evidence" value="ECO:0007669"/>
    <property type="project" value="InterPro"/>
</dbReference>
<accession>A0A644TYK5</accession>
<feature type="compositionally biased region" description="Polar residues" evidence="1">
    <location>
        <begin position="124"/>
        <end position="149"/>
    </location>
</feature>
<dbReference type="SUPFAM" id="SSF52980">
    <property type="entry name" value="Restriction endonuclease-like"/>
    <property type="match status" value="1"/>
</dbReference>
<comment type="caution">
    <text evidence="4">The sequence shown here is derived from an EMBL/GenBank/DDBJ whole genome shotgun (WGS) entry which is preliminary data.</text>
</comment>
<evidence type="ECO:0000256" key="1">
    <source>
        <dbReference type="SAM" id="MobiDB-lite"/>
    </source>
</evidence>
<evidence type="ECO:0000259" key="3">
    <source>
        <dbReference type="Pfam" id="PF04471"/>
    </source>
</evidence>
<dbReference type="InterPro" id="IPR011335">
    <property type="entry name" value="Restrct_endonuc-II-like"/>
</dbReference>
<keyword evidence="2" id="KW-1133">Transmembrane helix</keyword>
<keyword evidence="2" id="KW-0472">Membrane</keyword>
<dbReference type="GO" id="GO:0004519">
    <property type="term" value="F:endonuclease activity"/>
    <property type="evidence" value="ECO:0007669"/>
    <property type="project" value="InterPro"/>
</dbReference>
<dbReference type="GO" id="GO:0009307">
    <property type="term" value="P:DNA restriction-modification system"/>
    <property type="evidence" value="ECO:0007669"/>
    <property type="project" value="InterPro"/>
</dbReference>
<proteinExistence type="predicted"/>
<organism evidence="4">
    <name type="scientific">bioreactor metagenome</name>
    <dbReference type="NCBI Taxonomy" id="1076179"/>
    <lineage>
        <taxon>unclassified sequences</taxon>
        <taxon>metagenomes</taxon>
        <taxon>ecological metagenomes</taxon>
    </lineage>
</organism>
<feature type="transmembrane region" description="Helical" evidence="2">
    <location>
        <begin position="283"/>
        <end position="301"/>
    </location>
</feature>
<name>A0A644TYK5_9ZZZZ</name>
<dbReference type="Gene3D" id="3.40.1350.10">
    <property type="match status" value="1"/>
</dbReference>
<feature type="region of interest" description="Disordered" evidence="1">
    <location>
        <begin position="201"/>
        <end position="241"/>
    </location>
</feature>
<gene>
    <name evidence="4" type="ORF">SDC9_17086</name>
</gene>
<dbReference type="AlphaFoldDB" id="A0A644TYK5"/>
<dbReference type="Pfam" id="PF04471">
    <property type="entry name" value="Mrr_cat"/>
    <property type="match status" value="1"/>
</dbReference>
<sequence length="330" mass="36477">MEKLQLVNFISKVMEESGFKVYKDFKTSQKVIDIYGVLPSVMGDFSVVVACKNYDKQWEVGIDILKEMEMVGRNLKASKIVVVSSSNFSSQSRNYASRKNIKLIDRDNLMILAKKFSKKASGIENPQNQIKSDLNSVNSLKHTNQNSPGINKDYTNYNNSSEYNSNQDSENNYNDDFYSSNSIEDSQNEYRGHYRDHSTYISGKSSSGLGKNGSNSNSSHSRAPITGSNLTKKKPKKQGPPLSEKIMPILNNTFVLIILVVLVSYLISLLLVLGTGASKGVSGLVKILSSLILSYGLVLALNRDGTAVLVKGTTVFFVSLIILILMIIVL</sequence>